<reference evidence="2" key="1">
    <citation type="submission" date="2022-07" db="EMBL/GenBank/DDBJ databases">
        <title>Description and genome-wide analysis of Profundicola chukchiensis gen. nov., sp. nov., marine bacteria isolated from bottom sediments of the Chukchi Sea.</title>
        <authorList>
            <person name="Romanenko L."/>
            <person name="Otstavnykh N."/>
            <person name="Kurilenko V."/>
            <person name="Eremeev V."/>
            <person name="Velansky P."/>
            <person name="Mikhailov V."/>
            <person name="Isaeva M."/>
        </authorList>
    </citation>
    <scope>NUCLEOTIDE SEQUENCE</scope>
    <source>
        <strain evidence="2">KMM 9713</strain>
    </source>
</reference>
<dbReference type="RefSeq" id="WP_304420594.1">
    <property type="nucleotide sequence ID" value="NZ_JANCMU010000003.1"/>
</dbReference>
<dbReference type="EMBL" id="JANCMU010000003">
    <property type="protein sequence ID" value="MDG4946093.1"/>
    <property type="molecule type" value="Genomic_DNA"/>
</dbReference>
<keyword evidence="3" id="KW-1185">Reference proteome</keyword>
<comment type="caution">
    <text evidence="2">The sequence shown here is derived from an EMBL/GenBank/DDBJ whole genome shotgun (WGS) entry which is preliminary data.</text>
</comment>
<accession>A0A9X4RUF1</accession>
<dbReference type="AlphaFoldDB" id="A0A9X4RUF1"/>
<dbReference type="InterPro" id="IPR018713">
    <property type="entry name" value="MPAB/Lcp_cat_dom"/>
</dbReference>
<evidence type="ECO:0000259" key="1">
    <source>
        <dbReference type="Pfam" id="PF09995"/>
    </source>
</evidence>
<evidence type="ECO:0000313" key="3">
    <source>
        <dbReference type="Proteomes" id="UP001152599"/>
    </source>
</evidence>
<gene>
    <name evidence="2" type="ORF">NMK71_06675</name>
</gene>
<dbReference type="PANTHER" id="PTHR37539:SF1">
    <property type="entry name" value="ER-BOUND OXYGENASE MPAB_MPAB'_RUBBER OXYGENASE CATALYTIC DOMAIN-CONTAINING PROTEIN"/>
    <property type="match status" value="1"/>
</dbReference>
<organism evidence="2 3">
    <name type="scientific">Profundicola chukchiensis</name>
    <dbReference type="NCBI Taxonomy" id="2961959"/>
    <lineage>
        <taxon>Bacteria</taxon>
        <taxon>Pseudomonadati</taxon>
        <taxon>Bacteroidota</taxon>
        <taxon>Flavobacteriia</taxon>
        <taxon>Flavobacteriales</taxon>
        <taxon>Weeksellaceae</taxon>
        <taxon>Profundicola</taxon>
    </lineage>
</organism>
<dbReference type="GO" id="GO:0016491">
    <property type="term" value="F:oxidoreductase activity"/>
    <property type="evidence" value="ECO:0007669"/>
    <property type="project" value="InterPro"/>
</dbReference>
<dbReference type="PANTHER" id="PTHR37539">
    <property type="entry name" value="SECRETED PROTEIN-RELATED"/>
    <property type="match status" value="1"/>
</dbReference>
<evidence type="ECO:0000313" key="2">
    <source>
        <dbReference type="EMBL" id="MDG4946093.1"/>
    </source>
</evidence>
<dbReference type="InterPro" id="IPR037473">
    <property type="entry name" value="Lcp-like"/>
</dbReference>
<feature type="domain" description="ER-bound oxygenase mpaB/mpaB'/Rubber oxygenase catalytic" evidence="1">
    <location>
        <begin position="119"/>
        <end position="330"/>
    </location>
</feature>
<name>A0A9X4RUF1_9FLAO</name>
<proteinExistence type="predicted"/>
<dbReference type="Pfam" id="PF09995">
    <property type="entry name" value="MPAB_Lcp_cat"/>
    <property type="match status" value="1"/>
</dbReference>
<dbReference type="Proteomes" id="UP001152599">
    <property type="component" value="Unassembled WGS sequence"/>
</dbReference>
<sequence>MIENKKNIKFWKSGNGRDFLDWAGLSEVDLNSDFSTSLFEEYDEKCDQLTQNWIQSGDFKNIMKSLHGFSNSELPKNYIQFRDELKIIPDWVDTDLIKLGSQLSERSGLNGLLILRNFALLGGYTFANLTKPLVATGSLEKGAIHRLYNTLKFWVEVTRSNTSTNDLRFNACLQTRLIHSASRLMIEKKFPNWDIEKNGVPINHADMIATHMAFTVYYLYGLNQLNFEFSEREEAGVFHLWKYITYLLGVPLELIPNNRKEALSFFYFWTKYQLAPDEDALKLTDSLLNEDTPISLFYLKPINQSMGYVHKSVANYLIDANIRKNLQIPSVVMPHMIPNIIQLKNKMTFNKKKQLLEGRKHQAIILKDYKNNIT</sequence>
<protein>
    <submittedName>
        <fullName evidence="2">DUF2236 domain-containing protein</fullName>
    </submittedName>
</protein>